<evidence type="ECO:0000313" key="3">
    <source>
        <dbReference type="Proteomes" id="UP000002555"/>
    </source>
</evidence>
<reference evidence="2 3" key="1">
    <citation type="journal article" date="2001" name="J. Bacteriol.">
        <title>Phylogeny of the major head and tail genes of the wide-ranging T4-type bacteriophages.</title>
        <authorList>
            <person name="Tetart F."/>
            <person name="Desplats C."/>
            <person name="Kutateladze M."/>
            <person name="Monod C."/>
            <person name="Ackermann H.W."/>
            <person name="Krisch H.M."/>
        </authorList>
    </citation>
    <scope>NUCLEOTIDE SEQUENCE</scope>
</reference>
<dbReference type="KEGG" id="vg:2658111"/>
<evidence type="ECO:0000313" key="2">
    <source>
        <dbReference type="EMBL" id="AAQ17948.1"/>
    </source>
</evidence>
<dbReference type="EMBL" id="AY266303">
    <property type="protein sequence ID" value="AAQ17948.1"/>
    <property type="molecule type" value="Genomic_DNA"/>
</dbReference>
<protein>
    <submittedName>
        <fullName evidence="2">Uncharacterized protein</fullName>
    </submittedName>
</protein>
<proteinExistence type="predicted"/>
<name>Q76YE7_9CAUD</name>
<keyword evidence="1" id="KW-0472">Membrane</keyword>
<keyword evidence="3" id="KW-1185">Reference proteome</keyword>
<dbReference type="RefSeq" id="NP_944176.1">
    <property type="nucleotide sequence ID" value="NC_005260.1"/>
</dbReference>
<feature type="transmembrane region" description="Helical" evidence="1">
    <location>
        <begin position="24"/>
        <end position="43"/>
    </location>
</feature>
<dbReference type="Proteomes" id="UP000002555">
    <property type="component" value="Segment"/>
</dbReference>
<accession>Q76YE7</accession>
<keyword evidence="1" id="KW-1133">Transmembrane helix</keyword>
<keyword evidence="1" id="KW-0812">Transmembrane</keyword>
<gene>
    <name evidence="2" type="ORF">Aeh1hmmORF05c</name>
</gene>
<organism evidence="2 3">
    <name type="scientific">Aeromonas phage Aeh1</name>
    <dbReference type="NCBI Taxonomy" id="2880362"/>
    <lineage>
        <taxon>Viruses</taxon>
        <taxon>Duplodnaviria</taxon>
        <taxon>Heunggongvirae</taxon>
        <taxon>Uroviricota</taxon>
        <taxon>Caudoviricetes</taxon>
        <taxon>Pantevenvirales</taxon>
        <taxon>Straboviridae</taxon>
        <taxon>Cinqassovirus</taxon>
        <taxon>Cinqassovirus aeh1</taxon>
    </lineage>
</organism>
<sequence length="51" mass="5624">MIKVLMCIAVNVLCFAMVHFFGKFGLLFAIVLTLTAAGAMIYVPKLMRKTS</sequence>
<evidence type="ECO:0000256" key="1">
    <source>
        <dbReference type="SAM" id="Phobius"/>
    </source>
</evidence>